<comment type="caution">
    <text evidence="5">The sequence shown here is derived from an EMBL/GenBank/DDBJ whole genome shotgun (WGS) entry which is preliminary data.</text>
</comment>
<dbReference type="InterPro" id="IPR050834">
    <property type="entry name" value="Glycosyltransf_2"/>
</dbReference>
<evidence type="ECO:0000313" key="5">
    <source>
        <dbReference type="EMBL" id="MCM2372371.1"/>
    </source>
</evidence>
<organism evidence="5 6">
    <name type="scientific">Aporhodopirellula aestuarii</name>
    <dbReference type="NCBI Taxonomy" id="2950107"/>
    <lineage>
        <taxon>Bacteria</taxon>
        <taxon>Pseudomonadati</taxon>
        <taxon>Planctomycetota</taxon>
        <taxon>Planctomycetia</taxon>
        <taxon>Pirellulales</taxon>
        <taxon>Pirellulaceae</taxon>
        <taxon>Aporhodopirellula</taxon>
    </lineage>
</organism>
<reference evidence="5 6" key="1">
    <citation type="journal article" date="2022" name="Syst. Appl. Microbiol.">
        <title>Rhodopirellula aestuarii sp. nov., a novel member of the genus Rhodopirellula isolated from brackish sediments collected in the Tagus River estuary, Portugal.</title>
        <authorList>
            <person name="Vitorino I.R."/>
            <person name="Klimek D."/>
            <person name="Calusinska M."/>
            <person name="Lobo-da-Cunha A."/>
            <person name="Vasconcelos V."/>
            <person name="Lage O.M."/>
        </authorList>
    </citation>
    <scope>NUCLEOTIDE SEQUENCE [LARGE SCALE GENOMIC DNA]</scope>
    <source>
        <strain evidence="5 6">ICT_H3.1</strain>
    </source>
</reference>
<keyword evidence="3" id="KW-0808">Transferase</keyword>
<evidence type="ECO:0000256" key="1">
    <source>
        <dbReference type="ARBA" id="ARBA00006739"/>
    </source>
</evidence>
<dbReference type="Proteomes" id="UP001202961">
    <property type="component" value="Unassembled WGS sequence"/>
</dbReference>
<dbReference type="EMBL" id="JAMQBK010000045">
    <property type="protein sequence ID" value="MCM2372371.1"/>
    <property type="molecule type" value="Genomic_DNA"/>
</dbReference>
<dbReference type="InterPro" id="IPR029044">
    <property type="entry name" value="Nucleotide-diphossugar_trans"/>
</dbReference>
<name>A0ABT0U7N4_9BACT</name>
<comment type="similarity">
    <text evidence="1">Belongs to the glycosyltransferase 2 family.</text>
</comment>
<feature type="domain" description="Glycosyltransferase 2-like" evidence="4">
    <location>
        <begin position="19"/>
        <end position="132"/>
    </location>
</feature>
<evidence type="ECO:0000259" key="4">
    <source>
        <dbReference type="Pfam" id="PF00535"/>
    </source>
</evidence>
<dbReference type="SUPFAM" id="SSF53448">
    <property type="entry name" value="Nucleotide-diphospho-sugar transferases"/>
    <property type="match status" value="1"/>
</dbReference>
<keyword evidence="2" id="KW-0328">Glycosyltransferase</keyword>
<dbReference type="Gene3D" id="3.90.550.10">
    <property type="entry name" value="Spore Coat Polysaccharide Biosynthesis Protein SpsA, Chain A"/>
    <property type="match status" value="1"/>
</dbReference>
<keyword evidence="6" id="KW-1185">Reference proteome</keyword>
<accession>A0ABT0U7N4</accession>
<dbReference type="RefSeq" id="WP_250930006.1">
    <property type="nucleotide sequence ID" value="NZ_JAMQBK010000045.1"/>
</dbReference>
<dbReference type="PANTHER" id="PTHR43685:SF5">
    <property type="entry name" value="GLYCOSYLTRANSFERASE EPSE-RELATED"/>
    <property type="match status" value="1"/>
</dbReference>
<dbReference type="PANTHER" id="PTHR43685">
    <property type="entry name" value="GLYCOSYLTRANSFERASE"/>
    <property type="match status" value="1"/>
</dbReference>
<sequence>MSRSIQSEPPFLPPPPQVSVVIPVYNAEAFLAEAIQSVIDQTFENWELIAVDDGSSDRSLEILHDFAEKDPRIRVLPREHAGICSTRNAGIDASRAKYFAALDNDDAMAPTRLQMQFDFLESRPDYAAVGTAGLLIDVDGDPINERHFPTSSDDVEAELLAGRNPLMQSSMMFRREAVIAAGGYQDGRNYAEDYDLFLRLTENGKIGNLSDVLMRQRQHISRASAAHYEDQNRVVLLALKDAYTRRGLTRELPTIEGSWHPTTPTDYHIRCASDAWDAGNIQSVRKHARAILHQNRLSPRGIELYGRTLMGRRLYSIFAMGKAILRPLKNIR</sequence>
<evidence type="ECO:0000256" key="2">
    <source>
        <dbReference type="ARBA" id="ARBA00022676"/>
    </source>
</evidence>
<proteinExistence type="inferred from homology"/>
<evidence type="ECO:0000313" key="6">
    <source>
        <dbReference type="Proteomes" id="UP001202961"/>
    </source>
</evidence>
<dbReference type="Pfam" id="PF00535">
    <property type="entry name" value="Glycos_transf_2"/>
    <property type="match status" value="1"/>
</dbReference>
<evidence type="ECO:0000256" key="3">
    <source>
        <dbReference type="ARBA" id="ARBA00022679"/>
    </source>
</evidence>
<dbReference type="CDD" id="cd00761">
    <property type="entry name" value="Glyco_tranf_GTA_type"/>
    <property type="match status" value="1"/>
</dbReference>
<gene>
    <name evidence="5" type="ORF">NB063_17320</name>
</gene>
<protein>
    <submittedName>
        <fullName evidence="5">Glycosyltransferase family 2 protein</fullName>
    </submittedName>
</protein>
<dbReference type="InterPro" id="IPR001173">
    <property type="entry name" value="Glyco_trans_2-like"/>
</dbReference>